<dbReference type="Proteomes" id="UP001481413">
    <property type="component" value="Unassembled WGS sequence"/>
</dbReference>
<dbReference type="RefSeq" id="WP_353294698.1">
    <property type="nucleotide sequence ID" value="NZ_BAABWH010000004.1"/>
</dbReference>
<name>A0ABP9ZZS5_9GAMM</name>
<dbReference type="EMBL" id="BAABWH010000004">
    <property type="protein sequence ID" value="GAA6145662.1"/>
    <property type="molecule type" value="Genomic_DNA"/>
</dbReference>
<reference evidence="1 2" key="1">
    <citation type="submission" date="2024-04" db="EMBL/GenBank/DDBJ databases">
        <title>Draft genome sequence of Thalassolituus maritimus NBRC 116585.</title>
        <authorList>
            <person name="Miyakawa T."/>
            <person name="Kusuya Y."/>
            <person name="Miura T."/>
        </authorList>
    </citation>
    <scope>NUCLEOTIDE SEQUENCE [LARGE SCALE GENOMIC DNA]</scope>
    <source>
        <strain evidence="1 2">5NW40-0001</strain>
    </source>
</reference>
<keyword evidence="2" id="KW-1185">Reference proteome</keyword>
<comment type="caution">
    <text evidence="1">The sequence shown here is derived from an EMBL/GenBank/DDBJ whole genome shotgun (WGS) entry which is preliminary data.</text>
</comment>
<sequence>MRAIKVLESTILHGSDQIFWLDGQSAESISRMSRIGGRIQTEVTEKPLDLTIREGAGKTVLWRQTTDSFVSERPDTPEKTFTSAGTYTFAGIAYDPKAQFLPRALSLTAGNVPPAGHPIVLYPAPVAIRFNSAGGLRLTLARDSDDSPLAWAIAEVSVTVPGIGTQTYRGQADQHGDLLLPFLRLPPLPEGVSHYSANISITGRMDTSGEIPVDPNTFGALDIGEPDSTSFNQTIGFSVVPGDISTLRSDGRNFLALKPV</sequence>
<organism evidence="1 2">
    <name type="scientific">Thalassolituus maritimus</name>
    <dbReference type="NCBI Taxonomy" id="484498"/>
    <lineage>
        <taxon>Bacteria</taxon>
        <taxon>Pseudomonadati</taxon>
        <taxon>Pseudomonadota</taxon>
        <taxon>Gammaproteobacteria</taxon>
        <taxon>Oceanospirillales</taxon>
        <taxon>Oceanospirillaceae</taxon>
        <taxon>Thalassolituus</taxon>
    </lineage>
</organism>
<proteinExistence type="predicted"/>
<protein>
    <submittedName>
        <fullName evidence="1">Uncharacterized protein</fullName>
    </submittedName>
</protein>
<gene>
    <name evidence="1" type="ORF">NBRC116585_17800</name>
</gene>
<evidence type="ECO:0000313" key="2">
    <source>
        <dbReference type="Proteomes" id="UP001481413"/>
    </source>
</evidence>
<evidence type="ECO:0000313" key="1">
    <source>
        <dbReference type="EMBL" id="GAA6145662.1"/>
    </source>
</evidence>
<accession>A0ABP9ZZS5</accession>